<proteinExistence type="inferred from homology"/>
<dbReference type="HAMAP" id="MF_00014">
    <property type="entry name" value="Ribosome_mat_RimM"/>
    <property type="match status" value="1"/>
</dbReference>
<keyword evidence="4 5" id="KW-0143">Chaperone</keyword>
<dbReference type="GO" id="GO:0042274">
    <property type="term" value="P:ribosomal small subunit biogenesis"/>
    <property type="evidence" value="ECO:0007669"/>
    <property type="project" value="UniProtKB-UniRule"/>
</dbReference>
<evidence type="ECO:0000313" key="10">
    <source>
        <dbReference type="Proteomes" id="UP000313849"/>
    </source>
</evidence>
<protein>
    <recommendedName>
        <fullName evidence="5">Ribosome maturation factor RimM</fullName>
    </recommendedName>
</protein>
<comment type="similarity">
    <text evidence="5">Belongs to the RimM family.</text>
</comment>
<dbReference type="GO" id="GO:0005737">
    <property type="term" value="C:cytoplasm"/>
    <property type="evidence" value="ECO:0007669"/>
    <property type="project" value="UniProtKB-SubCell"/>
</dbReference>
<dbReference type="InterPro" id="IPR011961">
    <property type="entry name" value="RimM"/>
</dbReference>
<dbReference type="InterPro" id="IPR036976">
    <property type="entry name" value="RimM_N_sf"/>
</dbReference>
<evidence type="ECO:0000259" key="8">
    <source>
        <dbReference type="Pfam" id="PF24986"/>
    </source>
</evidence>
<dbReference type="Pfam" id="PF24986">
    <property type="entry name" value="PRC_RimM"/>
    <property type="match status" value="1"/>
</dbReference>
<dbReference type="AlphaFoldDB" id="A0A5C5BIC4"/>
<reference evidence="9 10" key="1">
    <citation type="submission" date="2019-06" db="EMBL/GenBank/DDBJ databases">
        <title>Draft genome sequence of Miniimonas arenae KCTC 19750T isolated from sea sand.</title>
        <authorList>
            <person name="Park S.-J."/>
        </authorList>
    </citation>
    <scope>NUCLEOTIDE SEQUENCE [LARGE SCALE GENOMIC DNA]</scope>
    <source>
        <strain evidence="9 10">KCTC 19750</strain>
    </source>
</reference>
<comment type="caution">
    <text evidence="9">The sequence shown here is derived from an EMBL/GenBank/DDBJ whole genome shotgun (WGS) entry which is preliminary data.</text>
</comment>
<feature type="region of interest" description="Disordered" evidence="6">
    <location>
        <begin position="160"/>
        <end position="198"/>
    </location>
</feature>
<dbReference type="SUPFAM" id="SSF50447">
    <property type="entry name" value="Translation proteins"/>
    <property type="match status" value="1"/>
</dbReference>
<dbReference type="Pfam" id="PF01782">
    <property type="entry name" value="RimM"/>
    <property type="match status" value="1"/>
</dbReference>
<comment type="domain">
    <text evidence="5">The PRC barrel domain binds ribosomal protein uS19.</text>
</comment>
<accession>A0A5C5BIC4</accession>
<feature type="compositionally biased region" description="Acidic residues" evidence="6">
    <location>
        <begin position="169"/>
        <end position="184"/>
    </location>
</feature>
<dbReference type="PANTHER" id="PTHR33692:SF1">
    <property type="entry name" value="RIBOSOME MATURATION FACTOR RIMM"/>
    <property type="match status" value="1"/>
</dbReference>
<evidence type="ECO:0000256" key="5">
    <source>
        <dbReference type="HAMAP-Rule" id="MF_00014"/>
    </source>
</evidence>
<dbReference type="SUPFAM" id="SSF50346">
    <property type="entry name" value="PRC-barrel domain"/>
    <property type="match status" value="1"/>
</dbReference>
<sequence>MIPDGYVILARLGAANGLRGDVRLEIRTDDPSRLAPGQRVVTDDPRVGELTIARRRTSGSAALIAFEQVTDRTDAEAMSGLLLLGPAVLEGDAWYPADLVGLEARARDGRVLGAVLAVESMPAHDVLVVREPSGARTLVPFVTAIVPEVDVAGGFVVLDPPGGLLADEPQPEDDDLDEDPDDEAPAGGPEAPTPGSDA</sequence>
<evidence type="ECO:0000256" key="4">
    <source>
        <dbReference type="ARBA" id="ARBA00023186"/>
    </source>
</evidence>
<evidence type="ECO:0000313" key="9">
    <source>
        <dbReference type="EMBL" id="TNU77391.1"/>
    </source>
</evidence>
<comment type="subcellular location">
    <subcellularLocation>
        <location evidence="5">Cytoplasm</location>
    </subcellularLocation>
</comment>
<gene>
    <name evidence="5 9" type="primary">rimM</name>
    <name evidence="9" type="ORF">FH969_00710</name>
</gene>
<comment type="subunit">
    <text evidence="5">Binds ribosomal protein uS19.</text>
</comment>
<dbReference type="Gene3D" id="2.40.30.60">
    <property type="entry name" value="RimM"/>
    <property type="match status" value="1"/>
</dbReference>
<feature type="domain" description="Ribosome maturation factor RimM PRC barrel" evidence="8">
    <location>
        <begin position="98"/>
        <end position="164"/>
    </location>
</feature>
<feature type="compositionally biased region" description="Low complexity" evidence="6">
    <location>
        <begin position="185"/>
        <end position="198"/>
    </location>
</feature>
<dbReference type="Proteomes" id="UP000313849">
    <property type="component" value="Unassembled WGS sequence"/>
</dbReference>
<evidence type="ECO:0000256" key="6">
    <source>
        <dbReference type="SAM" id="MobiDB-lite"/>
    </source>
</evidence>
<dbReference type="EMBL" id="VENP01000001">
    <property type="protein sequence ID" value="TNU77391.1"/>
    <property type="molecule type" value="Genomic_DNA"/>
</dbReference>
<keyword evidence="1 5" id="KW-0963">Cytoplasm</keyword>
<name>A0A5C5BIC4_9MICO</name>
<dbReference type="OrthoDB" id="5381335at2"/>
<keyword evidence="10" id="KW-1185">Reference proteome</keyword>
<keyword evidence="3 5" id="KW-0698">rRNA processing</keyword>
<dbReference type="Gene3D" id="2.30.30.240">
    <property type="entry name" value="PRC-barrel domain"/>
    <property type="match status" value="1"/>
</dbReference>
<dbReference type="InterPro" id="IPR002676">
    <property type="entry name" value="RimM_N"/>
</dbReference>
<dbReference type="GO" id="GO:0006364">
    <property type="term" value="P:rRNA processing"/>
    <property type="evidence" value="ECO:0007669"/>
    <property type="project" value="UniProtKB-UniRule"/>
</dbReference>
<evidence type="ECO:0000256" key="1">
    <source>
        <dbReference type="ARBA" id="ARBA00022490"/>
    </source>
</evidence>
<evidence type="ECO:0000256" key="3">
    <source>
        <dbReference type="ARBA" id="ARBA00022552"/>
    </source>
</evidence>
<feature type="domain" description="RimM N-terminal" evidence="7">
    <location>
        <begin position="9"/>
        <end position="84"/>
    </location>
</feature>
<dbReference type="GO" id="GO:0043022">
    <property type="term" value="F:ribosome binding"/>
    <property type="evidence" value="ECO:0007669"/>
    <property type="project" value="InterPro"/>
</dbReference>
<dbReference type="InterPro" id="IPR056792">
    <property type="entry name" value="PRC_RimM"/>
</dbReference>
<dbReference type="GO" id="GO:0005840">
    <property type="term" value="C:ribosome"/>
    <property type="evidence" value="ECO:0007669"/>
    <property type="project" value="InterPro"/>
</dbReference>
<keyword evidence="2 5" id="KW-0690">Ribosome biogenesis</keyword>
<dbReference type="InterPro" id="IPR011033">
    <property type="entry name" value="PRC_barrel-like_sf"/>
</dbReference>
<evidence type="ECO:0000259" key="7">
    <source>
        <dbReference type="Pfam" id="PF01782"/>
    </source>
</evidence>
<organism evidence="9 10">
    <name type="scientific">Miniimonas arenae</name>
    <dbReference type="NCBI Taxonomy" id="676201"/>
    <lineage>
        <taxon>Bacteria</taxon>
        <taxon>Bacillati</taxon>
        <taxon>Actinomycetota</taxon>
        <taxon>Actinomycetes</taxon>
        <taxon>Micrococcales</taxon>
        <taxon>Beutenbergiaceae</taxon>
        <taxon>Miniimonas</taxon>
    </lineage>
</organism>
<dbReference type="InterPro" id="IPR009000">
    <property type="entry name" value="Transl_B-barrel_sf"/>
</dbReference>
<comment type="function">
    <text evidence="5">An accessory protein needed during the final step in the assembly of 30S ribosomal subunit, possibly for assembly of the head region. Essential for efficient processing of 16S rRNA. May be needed both before and after RbfA during the maturation of 16S rRNA. It has affinity for free ribosomal 30S subunits but not for 70S ribosomes.</text>
</comment>
<evidence type="ECO:0000256" key="2">
    <source>
        <dbReference type="ARBA" id="ARBA00022517"/>
    </source>
</evidence>
<dbReference type="NCBIfam" id="TIGR02273">
    <property type="entry name" value="16S_RimM"/>
    <property type="match status" value="1"/>
</dbReference>
<dbReference type="PANTHER" id="PTHR33692">
    <property type="entry name" value="RIBOSOME MATURATION FACTOR RIMM"/>
    <property type="match status" value="1"/>
</dbReference>